<dbReference type="GO" id="GO:0009507">
    <property type="term" value="C:chloroplast"/>
    <property type="evidence" value="ECO:0007669"/>
    <property type="project" value="TreeGrafter"/>
</dbReference>
<evidence type="ECO:0000259" key="1">
    <source>
        <dbReference type="Pfam" id="PF13460"/>
    </source>
</evidence>
<protein>
    <recommendedName>
        <fullName evidence="1">NAD(P)-binding domain-containing protein</fullName>
    </recommendedName>
</protein>
<evidence type="ECO:0000313" key="3">
    <source>
        <dbReference type="Proteomes" id="UP001489004"/>
    </source>
</evidence>
<proteinExistence type="predicted"/>
<dbReference type="EMBL" id="JALJOR010000001">
    <property type="protein sequence ID" value="KAK9829467.1"/>
    <property type="molecule type" value="Genomic_DNA"/>
</dbReference>
<dbReference type="Pfam" id="PF13460">
    <property type="entry name" value="NAD_binding_10"/>
    <property type="match status" value="1"/>
</dbReference>
<feature type="domain" description="NAD(P)-binding" evidence="1">
    <location>
        <begin position="15"/>
        <end position="219"/>
    </location>
</feature>
<dbReference type="SUPFAM" id="SSF51735">
    <property type="entry name" value="NAD(P)-binding Rossmann-fold domains"/>
    <property type="match status" value="1"/>
</dbReference>
<sequence>MVVASAAPCKVFITGAGGRTGRQVLQKLRSRPEEFQAQGLVRRKEQTDELGGEGLVVGDISNPDSYAKFLRSADKLVILTSAVPKMKERKDPAGPPEFYYEEGGMPEEVDWLGQKHQIDLAKEAGLQQVVLVSSMGGTDPNNRLNSIGNGNILVWKRKSEQYLTDSGMPYTIVHPGGLIDREGGKRELLVGKDDKLTSTGYRTVPRADVAEVVVQALVHKEALNKGLDLVSKPEGEGNPTTDFAALFNQTQAGL</sequence>
<accession>A0AAW1R774</accession>
<gene>
    <name evidence="2" type="ORF">WJX72_006041</name>
</gene>
<evidence type="ECO:0000313" key="2">
    <source>
        <dbReference type="EMBL" id="KAK9829467.1"/>
    </source>
</evidence>
<comment type="caution">
    <text evidence="2">The sequence shown here is derived from an EMBL/GenBank/DDBJ whole genome shotgun (WGS) entry which is preliminary data.</text>
</comment>
<dbReference type="CDD" id="cd05243">
    <property type="entry name" value="SDR_a5"/>
    <property type="match status" value="1"/>
</dbReference>
<dbReference type="Proteomes" id="UP001489004">
    <property type="component" value="Unassembled WGS sequence"/>
</dbReference>
<organism evidence="2 3">
    <name type="scientific">[Myrmecia] bisecta</name>
    <dbReference type="NCBI Taxonomy" id="41462"/>
    <lineage>
        <taxon>Eukaryota</taxon>
        <taxon>Viridiplantae</taxon>
        <taxon>Chlorophyta</taxon>
        <taxon>core chlorophytes</taxon>
        <taxon>Trebouxiophyceae</taxon>
        <taxon>Trebouxiales</taxon>
        <taxon>Trebouxiaceae</taxon>
        <taxon>Myrmecia</taxon>
    </lineage>
</organism>
<dbReference type="GO" id="GO:0016491">
    <property type="term" value="F:oxidoreductase activity"/>
    <property type="evidence" value="ECO:0007669"/>
    <property type="project" value="InterPro"/>
</dbReference>
<keyword evidence="3" id="KW-1185">Reference proteome</keyword>
<dbReference type="AlphaFoldDB" id="A0AAW1R774"/>
<dbReference type="PANTHER" id="PTHR14194:SF86">
    <property type="entry name" value="OS05G0110300 PROTEIN"/>
    <property type="match status" value="1"/>
</dbReference>
<dbReference type="InterPro" id="IPR016040">
    <property type="entry name" value="NAD(P)-bd_dom"/>
</dbReference>
<dbReference type="InterPro" id="IPR044163">
    <property type="entry name" value="SARED1-like"/>
</dbReference>
<dbReference type="Gene3D" id="3.40.50.720">
    <property type="entry name" value="NAD(P)-binding Rossmann-like Domain"/>
    <property type="match status" value="1"/>
</dbReference>
<dbReference type="PANTHER" id="PTHR14194">
    <property type="entry name" value="NITROGEN METABOLIC REGULATION PROTEIN NMR-RELATED"/>
    <property type="match status" value="1"/>
</dbReference>
<reference evidence="2 3" key="1">
    <citation type="journal article" date="2024" name="Nat. Commun.">
        <title>Phylogenomics reveals the evolutionary origins of lichenization in chlorophyte algae.</title>
        <authorList>
            <person name="Puginier C."/>
            <person name="Libourel C."/>
            <person name="Otte J."/>
            <person name="Skaloud P."/>
            <person name="Haon M."/>
            <person name="Grisel S."/>
            <person name="Petersen M."/>
            <person name="Berrin J.G."/>
            <person name="Delaux P.M."/>
            <person name="Dal Grande F."/>
            <person name="Keller J."/>
        </authorList>
    </citation>
    <scope>NUCLEOTIDE SEQUENCE [LARGE SCALE GENOMIC DNA]</scope>
    <source>
        <strain evidence="2 3">SAG 2043</strain>
    </source>
</reference>
<name>A0AAW1R774_9CHLO</name>
<dbReference type="InterPro" id="IPR036291">
    <property type="entry name" value="NAD(P)-bd_dom_sf"/>
</dbReference>